<evidence type="ECO:0000313" key="2">
    <source>
        <dbReference type="EMBL" id="KAL0065098.1"/>
    </source>
</evidence>
<gene>
    <name evidence="2" type="ORF">AAF712_007934</name>
</gene>
<dbReference type="Proteomes" id="UP001437256">
    <property type="component" value="Unassembled WGS sequence"/>
</dbReference>
<dbReference type="InterPro" id="IPR025187">
    <property type="entry name" value="DUF4112"/>
</dbReference>
<proteinExistence type="predicted"/>
<protein>
    <recommendedName>
        <fullName evidence="4">DUF4112 domain-containing protein</fullName>
    </recommendedName>
</protein>
<feature type="transmembrane region" description="Helical" evidence="1">
    <location>
        <begin position="76"/>
        <end position="96"/>
    </location>
</feature>
<organism evidence="2 3">
    <name type="scientific">Marasmius tenuissimus</name>
    <dbReference type="NCBI Taxonomy" id="585030"/>
    <lineage>
        <taxon>Eukaryota</taxon>
        <taxon>Fungi</taxon>
        <taxon>Dikarya</taxon>
        <taxon>Basidiomycota</taxon>
        <taxon>Agaricomycotina</taxon>
        <taxon>Agaricomycetes</taxon>
        <taxon>Agaricomycetidae</taxon>
        <taxon>Agaricales</taxon>
        <taxon>Marasmiineae</taxon>
        <taxon>Marasmiaceae</taxon>
        <taxon>Marasmius</taxon>
    </lineage>
</organism>
<name>A0ABR2ZUS2_9AGAR</name>
<comment type="caution">
    <text evidence="2">The sequence shown here is derived from an EMBL/GenBank/DDBJ whole genome shotgun (WGS) entry which is preliminary data.</text>
</comment>
<feature type="transmembrane region" description="Helical" evidence="1">
    <location>
        <begin position="42"/>
        <end position="64"/>
    </location>
</feature>
<reference evidence="2 3" key="1">
    <citation type="submission" date="2024-05" db="EMBL/GenBank/DDBJ databases">
        <title>A draft genome resource for the thread blight pathogen Marasmius tenuissimus strain MS-2.</title>
        <authorList>
            <person name="Yulfo-Soto G.E."/>
            <person name="Baruah I.K."/>
            <person name="Amoako-Attah I."/>
            <person name="Bukari Y."/>
            <person name="Meinhardt L.W."/>
            <person name="Bailey B.A."/>
            <person name="Cohen S.P."/>
        </authorList>
    </citation>
    <scope>NUCLEOTIDE SEQUENCE [LARGE SCALE GENOMIC DNA]</scope>
    <source>
        <strain evidence="2 3">MS-2</strain>
    </source>
</reference>
<keyword evidence="1" id="KW-0472">Membrane</keyword>
<sequence length="150" mass="16793">MDFEQLAVRTVAYLLDASSEWLIPAFPFLASLPREMQFGLDSVIGAVIPAVGDIIGLLLGMYQVALSMLFGLPPNVIGMMIVYLVVDAFVGLIPFIGEFLDVAFKANLYNLQLLEKELKRSPRWAQAVIIPQFTDWIPRPRKKKGQFFSS</sequence>
<dbReference type="Pfam" id="PF13430">
    <property type="entry name" value="DUF4112"/>
    <property type="match status" value="1"/>
</dbReference>
<keyword evidence="1" id="KW-0812">Transmembrane</keyword>
<accession>A0ABR2ZUS2</accession>
<keyword evidence="3" id="KW-1185">Reference proteome</keyword>
<dbReference type="PANTHER" id="PTHR35519">
    <property type="entry name" value="MEMBRANE PROTEINS"/>
    <property type="match status" value="1"/>
</dbReference>
<evidence type="ECO:0000313" key="3">
    <source>
        <dbReference type="Proteomes" id="UP001437256"/>
    </source>
</evidence>
<keyword evidence="1" id="KW-1133">Transmembrane helix</keyword>
<evidence type="ECO:0000256" key="1">
    <source>
        <dbReference type="SAM" id="Phobius"/>
    </source>
</evidence>
<evidence type="ECO:0008006" key="4">
    <source>
        <dbReference type="Google" id="ProtNLM"/>
    </source>
</evidence>
<dbReference type="EMBL" id="JBBXMP010000052">
    <property type="protein sequence ID" value="KAL0065098.1"/>
    <property type="molecule type" value="Genomic_DNA"/>
</dbReference>
<dbReference type="PANTHER" id="PTHR35519:SF2">
    <property type="entry name" value="PH DOMAIN PROTEIN"/>
    <property type="match status" value="1"/>
</dbReference>